<evidence type="ECO:0000259" key="7">
    <source>
        <dbReference type="Pfam" id="PF16563"/>
    </source>
</evidence>
<feature type="domain" description="Transcriptional repressor p66 coiled-coil MBD2-interaction" evidence="7">
    <location>
        <begin position="101"/>
        <end position="141"/>
    </location>
</feature>
<dbReference type="AlphaFoldDB" id="A0AAW0Y589"/>
<feature type="region of interest" description="Disordered" evidence="6">
    <location>
        <begin position="151"/>
        <end position="178"/>
    </location>
</feature>
<evidence type="ECO:0000256" key="3">
    <source>
        <dbReference type="ARBA" id="ARBA00023054"/>
    </source>
</evidence>
<name>A0AAW0Y589_CHEQU</name>
<dbReference type="GO" id="GO:0016581">
    <property type="term" value="C:NuRD complex"/>
    <property type="evidence" value="ECO:0007669"/>
    <property type="project" value="TreeGrafter"/>
</dbReference>
<reference evidence="8 9" key="1">
    <citation type="journal article" date="2024" name="BMC Genomics">
        <title>Genome assembly of redclaw crayfish (Cherax quadricarinatus) provides insights into its immune adaptation and hypoxia tolerance.</title>
        <authorList>
            <person name="Liu Z."/>
            <person name="Zheng J."/>
            <person name="Li H."/>
            <person name="Fang K."/>
            <person name="Wang S."/>
            <person name="He J."/>
            <person name="Zhou D."/>
            <person name="Weng S."/>
            <person name="Chi M."/>
            <person name="Gu Z."/>
            <person name="He J."/>
            <person name="Li F."/>
            <person name="Wang M."/>
        </authorList>
    </citation>
    <scope>NUCLEOTIDE SEQUENCE [LARGE SCALE GENOMIC DNA]</scope>
    <source>
        <strain evidence="8">ZL_2023a</strain>
    </source>
</reference>
<sequence length="322" mass="34047">MDLSGSVPPSNKRHREGEDDSEVSGECEAPPTSRPRLTSTPEASVNHVENYQLSSDLADDTPKVNGISNGYESDSNGINDVNDDDDEMPPVPPIKELSPEELAEKMKLVHRLQVELRNEEMKLVLLKKVRQSQVMKENVSATANDAKTALTKLPSNTTATKLPPSQPPPLIKHDLGAKASSSAIPAHIKASREYKQQIKNMTSAASADALSPSALQAQKHLLARGTTLTSTGGGNGSSNSSSKSSNGGSSGSSSNLLTGLPLNINLPFNLSREVEIIRKDSPASSSSPGPGPLDSPSQVSISKVRTSTPHTSHPSADRALIK</sequence>
<accession>A0AAW0Y589</accession>
<feature type="non-terminal residue" evidence="8">
    <location>
        <position position="322"/>
    </location>
</feature>
<feature type="compositionally biased region" description="Polar residues" evidence="6">
    <location>
        <begin position="66"/>
        <end position="79"/>
    </location>
</feature>
<feature type="region of interest" description="Disordered" evidence="6">
    <location>
        <begin position="226"/>
        <end position="255"/>
    </location>
</feature>
<evidence type="ECO:0000256" key="1">
    <source>
        <dbReference type="ARBA" id="ARBA00004123"/>
    </source>
</evidence>
<dbReference type="PANTHER" id="PTHR13455:SF7">
    <property type="entry name" value="SIMJANG, ISOFORM E"/>
    <property type="match status" value="1"/>
</dbReference>
<keyword evidence="2" id="KW-0805">Transcription regulation</keyword>
<feature type="region of interest" description="Disordered" evidence="6">
    <location>
        <begin position="1"/>
        <end position="98"/>
    </location>
</feature>
<evidence type="ECO:0000256" key="6">
    <source>
        <dbReference type="SAM" id="MobiDB-lite"/>
    </source>
</evidence>
<keyword evidence="4" id="KW-0804">Transcription</keyword>
<evidence type="ECO:0000256" key="2">
    <source>
        <dbReference type="ARBA" id="ARBA00023015"/>
    </source>
</evidence>
<dbReference type="GO" id="GO:0000122">
    <property type="term" value="P:negative regulation of transcription by RNA polymerase II"/>
    <property type="evidence" value="ECO:0007669"/>
    <property type="project" value="InterPro"/>
</dbReference>
<dbReference type="Pfam" id="PF16563">
    <property type="entry name" value="P66_CC"/>
    <property type="match status" value="1"/>
</dbReference>
<dbReference type="InterPro" id="IPR040386">
    <property type="entry name" value="P66"/>
</dbReference>
<keyword evidence="5" id="KW-0539">Nucleus</keyword>
<dbReference type="EMBL" id="JARKIK010000013">
    <property type="protein sequence ID" value="KAK8747939.1"/>
    <property type="molecule type" value="Genomic_DNA"/>
</dbReference>
<protein>
    <recommendedName>
        <fullName evidence="7">Transcriptional repressor p66 coiled-coil MBD2-interaction domain-containing protein</fullName>
    </recommendedName>
</protein>
<dbReference type="PANTHER" id="PTHR13455">
    <property type="entry name" value="TRANSCRIPTIONAL REPRESSOR P66-RELATED"/>
    <property type="match status" value="1"/>
</dbReference>
<feature type="compositionally biased region" description="Low complexity" evidence="6">
    <location>
        <begin position="237"/>
        <end position="255"/>
    </location>
</feature>
<dbReference type="InterPro" id="IPR032346">
    <property type="entry name" value="P66_CC"/>
</dbReference>
<evidence type="ECO:0000256" key="4">
    <source>
        <dbReference type="ARBA" id="ARBA00023163"/>
    </source>
</evidence>
<keyword evidence="3" id="KW-0175">Coiled coil</keyword>
<organism evidence="8 9">
    <name type="scientific">Cherax quadricarinatus</name>
    <name type="common">Australian red claw crayfish</name>
    <dbReference type="NCBI Taxonomy" id="27406"/>
    <lineage>
        <taxon>Eukaryota</taxon>
        <taxon>Metazoa</taxon>
        <taxon>Ecdysozoa</taxon>
        <taxon>Arthropoda</taxon>
        <taxon>Crustacea</taxon>
        <taxon>Multicrustacea</taxon>
        <taxon>Malacostraca</taxon>
        <taxon>Eumalacostraca</taxon>
        <taxon>Eucarida</taxon>
        <taxon>Decapoda</taxon>
        <taxon>Pleocyemata</taxon>
        <taxon>Astacidea</taxon>
        <taxon>Parastacoidea</taxon>
        <taxon>Parastacidae</taxon>
        <taxon>Cherax</taxon>
    </lineage>
</organism>
<dbReference type="Proteomes" id="UP001445076">
    <property type="component" value="Unassembled WGS sequence"/>
</dbReference>
<comment type="subcellular location">
    <subcellularLocation>
        <location evidence="1">Nucleus</location>
    </subcellularLocation>
</comment>
<evidence type="ECO:0000313" key="8">
    <source>
        <dbReference type="EMBL" id="KAK8747939.1"/>
    </source>
</evidence>
<feature type="compositionally biased region" description="Low complexity" evidence="6">
    <location>
        <begin position="282"/>
        <end position="297"/>
    </location>
</feature>
<proteinExistence type="predicted"/>
<evidence type="ECO:0000256" key="5">
    <source>
        <dbReference type="ARBA" id="ARBA00023242"/>
    </source>
</evidence>
<keyword evidence="9" id="KW-1185">Reference proteome</keyword>
<gene>
    <name evidence="8" type="ORF">OTU49_016236</name>
</gene>
<feature type="region of interest" description="Disordered" evidence="6">
    <location>
        <begin position="279"/>
        <end position="322"/>
    </location>
</feature>
<feature type="compositionally biased region" description="Low complexity" evidence="6">
    <location>
        <begin position="30"/>
        <end position="41"/>
    </location>
</feature>
<evidence type="ECO:0000313" key="9">
    <source>
        <dbReference type="Proteomes" id="UP001445076"/>
    </source>
</evidence>
<comment type="caution">
    <text evidence="8">The sequence shown here is derived from an EMBL/GenBank/DDBJ whole genome shotgun (WGS) entry which is preliminary data.</text>
</comment>
<dbReference type="Gene3D" id="6.10.250.1650">
    <property type="match status" value="1"/>
</dbReference>
<feature type="compositionally biased region" description="Polar residues" evidence="6">
    <location>
        <begin position="298"/>
        <end position="314"/>
    </location>
</feature>